<protein>
    <submittedName>
        <fullName evidence="2">Uncharacterized protein</fullName>
    </submittedName>
</protein>
<proteinExistence type="predicted"/>
<name>A0ABY7L9A9_9GAMM</name>
<keyword evidence="3" id="KW-1185">Reference proteome</keyword>
<evidence type="ECO:0000313" key="3">
    <source>
        <dbReference type="Proteomes" id="UP001164676"/>
    </source>
</evidence>
<reference evidence="2" key="1">
    <citation type="submission" date="2022-09" db="EMBL/GenBank/DDBJ databases">
        <authorList>
            <person name="Li Z.-J."/>
        </authorList>
    </citation>
    <scope>NUCLEOTIDE SEQUENCE</scope>
    <source>
        <strain evidence="2">TGB10</strain>
    </source>
</reference>
<dbReference type="EMBL" id="CP114584">
    <property type="protein sequence ID" value="WBA13836.1"/>
    <property type="molecule type" value="Genomic_DNA"/>
</dbReference>
<organism evidence="2 3">
    <name type="scientific">Salinivibrio proteolyticus</name>
    <dbReference type="NCBI Taxonomy" id="334715"/>
    <lineage>
        <taxon>Bacteria</taxon>
        <taxon>Pseudomonadati</taxon>
        <taxon>Pseudomonadota</taxon>
        <taxon>Gammaproteobacteria</taxon>
        <taxon>Vibrionales</taxon>
        <taxon>Vibrionaceae</taxon>
        <taxon>Salinivibrio</taxon>
    </lineage>
</organism>
<gene>
    <name evidence="2" type="ORF">N7E60_08840</name>
</gene>
<dbReference type="Proteomes" id="UP001164676">
    <property type="component" value="Chromosome"/>
</dbReference>
<evidence type="ECO:0000256" key="1">
    <source>
        <dbReference type="SAM" id="MobiDB-lite"/>
    </source>
</evidence>
<dbReference type="RefSeq" id="WP_096628966.1">
    <property type="nucleotide sequence ID" value="NZ_CP114584.1"/>
</dbReference>
<feature type="region of interest" description="Disordered" evidence="1">
    <location>
        <begin position="99"/>
        <end position="119"/>
    </location>
</feature>
<accession>A0ABY7L9A9</accession>
<sequence length="119" mass="13312">MGIAADTYARITRQQYDDWYQRFYPVQKDLMQKSQTGELLGEQLGRVDRNVNGSIQAARLGQLNKMSRYGVTPQGDPNQDAQLALASVSAKNGLRAYERDRSMKTLSGAGMGLRNVQQQ</sequence>
<evidence type="ECO:0000313" key="2">
    <source>
        <dbReference type="EMBL" id="WBA13836.1"/>
    </source>
</evidence>